<dbReference type="Proteomes" id="UP001162881">
    <property type="component" value="Unassembled WGS sequence"/>
</dbReference>
<gene>
    <name evidence="2" type="ORF">MTR62_13485</name>
</gene>
<evidence type="ECO:0000313" key="3">
    <source>
        <dbReference type="Proteomes" id="UP001162881"/>
    </source>
</evidence>
<reference evidence="2" key="1">
    <citation type="submission" date="2022-03" db="EMBL/GenBank/DDBJ databases">
        <title>Identification of a novel bacterium isolated from mangrove sediments.</title>
        <authorList>
            <person name="Pan X."/>
        </authorList>
    </citation>
    <scope>NUCLEOTIDE SEQUENCE</scope>
    <source>
        <strain evidence="2">B1949</strain>
    </source>
</reference>
<dbReference type="InterPro" id="IPR009444">
    <property type="entry name" value="Conjugal_tfr_TraD_a-type"/>
</dbReference>
<protein>
    <submittedName>
        <fullName evidence="2">Conjugal transfer protein TraD</fullName>
    </submittedName>
</protein>
<feature type="region of interest" description="Disordered" evidence="1">
    <location>
        <begin position="74"/>
        <end position="109"/>
    </location>
</feature>
<proteinExistence type="predicted"/>
<evidence type="ECO:0000313" key="2">
    <source>
        <dbReference type="EMBL" id="MCJ2183695.1"/>
    </source>
</evidence>
<comment type="caution">
    <text evidence="2">The sequence shown here is derived from an EMBL/GenBank/DDBJ whole genome shotgun (WGS) entry which is preliminary data.</text>
</comment>
<dbReference type="Pfam" id="PF06412">
    <property type="entry name" value="TraD"/>
    <property type="match status" value="1"/>
</dbReference>
<evidence type="ECO:0000256" key="1">
    <source>
        <dbReference type="SAM" id="MobiDB-lite"/>
    </source>
</evidence>
<dbReference type="EMBL" id="JALHLF010000057">
    <property type="protein sequence ID" value="MCJ2183695.1"/>
    <property type="molecule type" value="Genomic_DNA"/>
</dbReference>
<keyword evidence="3" id="KW-1185">Reference proteome</keyword>
<sequence>MRKPKDYDAELKALTDKAKQLKSRKVTQLGELVTATGADALSAEELAGVLLDAASATDAAKKEAWRKRGAAFFSGEGKAKARQRTGGEPRRAAPEPGSAQPLFDGPGTA</sequence>
<organism evidence="2 3">
    <name type="scientific">Novosphingobium organovorum</name>
    <dbReference type="NCBI Taxonomy" id="2930092"/>
    <lineage>
        <taxon>Bacteria</taxon>
        <taxon>Pseudomonadati</taxon>
        <taxon>Pseudomonadota</taxon>
        <taxon>Alphaproteobacteria</taxon>
        <taxon>Sphingomonadales</taxon>
        <taxon>Sphingomonadaceae</taxon>
        <taxon>Novosphingobium</taxon>
    </lineage>
</organism>
<name>A0ABT0BF66_9SPHN</name>
<accession>A0ABT0BF66</accession>
<dbReference type="RefSeq" id="WP_244021736.1">
    <property type="nucleotide sequence ID" value="NZ_JALHLF010000057.1"/>
</dbReference>